<organism evidence="4 5">
    <name type="scientific">Xanthomonas chitinilytica</name>
    <dbReference type="NCBI Taxonomy" id="2989819"/>
    <lineage>
        <taxon>Bacteria</taxon>
        <taxon>Pseudomonadati</taxon>
        <taxon>Pseudomonadota</taxon>
        <taxon>Gammaproteobacteria</taxon>
        <taxon>Lysobacterales</taxon>
        <taxon>Lysobacteraceae</taxon>
        <taxon>Xanthomonas</taxon>
    </lineage>
</organism>
<dbReference type="EMBL" id="JAPCHY010000019">
    <property type="protein sequence ID" value="MCW4474161.1"/>
    <property type="molecule type" value="Genomic_DNA"/>
</dbReference>
<dbReference type="Pfam" id="PF13511">
    <property type="entry name" value="DUF4124"/>
    <property type="match status" value="1"/>
</dbReference>
<keyword evidence="5" id="KW-1185">Reference proteome</keyword>
<evidence type="ECO:0000256" key="2">
    <source>
        <dbReference type="SAM" id="SignalP"/>
    </source>
</evidence>
<proteinExistence type="predicted"/>
<dbReference type="InterPro" id="IPR025392">
    <property type="entry name" value="DUF4124"/>
</dbReference>
<comment type="caution">
    <text evidence="4">The sequence shown here is derived from an EMBL/GenBank/DDBJ whole genome shotgun (WGS) entry which is preliminary data.</text>
</comment>
<feature type="signal peptide" evidence="2">
    <location>
        <begin position="1"/>
        <end position="20"/>
    </location>
</feature>
<feature type="compositionally biased region" description="Basic and acidic residues" evidence="1">
    <location>
        <begin position="42"/>
        <end position="54"/>
    </location>
</feature>
<evidence type="ECO:0000256" key="1">
    <source>
        <dbReference type="SAM" id="MobiDB-lite"/>
    </source>
</evidence>
<gene>
    <name evidence="4" type="ORF">OK345_16855</name>
</gene>
<sequence>MRRPLPLLALLLALPLPGTAAQDDVRIYRCVGSNGAVALRDSPCEGSERQEVRQMQRPQDPPPRPPAEPAPASPSPGVVPPREVRVVTVQPPQPMYECVTAEGERYTSDTAEGNPRWVPVWGYGYFPGRPGGHGPGRPPSGHRPPPAGGSGHYRPGVLVPTGSTLVRDSCHALPPQEVCARLKDRRWELIRRYNSALQSEREALVREQRGIDARLDQDCGGA</sequence>
<evidence type="ECO:0000259" key="3">
    <source>
        <dbReference type="Pfam" id="PF13511"/>
    </source>
</evidence>
<reference evidence="4 5" key="1">
    <citation type="submission" date="2022-10" db="EMBL/GenBank/DDBJ databases">
        <title>Xanthomonas sp. H13-6.</title>
        <authorList>
            <person name="Liu X."/>
            <person name="Deng Z."/>
            <person name="Jiang Y."/>
            <person name="Yu T."/>
            <person name="Ai J."/>
        </authorList>
    </citation>
    <scope>NUCLEOTIDE SEQUENCE [LARGE SCALE GENOMIC DNA]</scope>
    <source>
        <strain evidence="4 5">H13-6</strain>
    </source>
</reference>
<dbReference type="RefSeq" id="WP_265129163.1">
    <property type="nucleotide sequence ID" value="NZ_JAPCHY010000019.1"/>
</dbReference>
<feature type="chain" id="PRO_5046547168" evidence="2">
    <location>
        <begin position="21"/>
        <end position="222"/>
    </location>
</feature>
<name>A0ABT3K0A2_9XANT</name>
<evidence type="ECO:0000313" key="4">
    <source>
        <dbReference type="EMBL" id="MCW4474161.1"/>
    </source>
</evidence>
<feature type="region of interest" description="Disordered" evidence="1">
    <location>
        <begin position="38"/>
        <end position="83"/>
    </location>
</feature>
<feature type="domain" description="DUF4124" evidence="3">
    <location>
        <begin position="13"/>
        <end position="68"/>
    </location>
</feature>
<accession>A0ABT3K0A2</accession>
<feature type="region of interest" description="Disordered" evidence="1">
    <location>
        <begin position="129"/>
        <end position="154"/>
    </location>
</feature>
<feature type="compositionally biased region" description="Pro residues" evidence="1">
    <location>
        <begin position="136"/>
        <end position="147"/>
    </location>
</feature>
<protein>
    <submittedName>
        <fullName evidence="4">DUF4124 domain-containing protein</fullName>
    </submittedName>
</protein>
<evidence type="ECO:0000313" key="5">
    <source>
        <dbReference type="Proteomes" id="UP001209922"/>
    </source>
</evidence>
<feature type="compositionally biased region" description="Pro residues" evidence="1">
    <location>
        <begin position="59"/>
        <end position="79"/>
    </location>
</feature>
<dbReference type="Proteomes" id="UP001209922">
    <property type="component" value="Unassembled WGS sequence"/>
</dbReference>
<keyword evidence="2" id="KW-0732">Signal</keyword>